<evidence type="ECO:0000313" key="4">
    <source>
        <dbReference type="Proteomes" id="UP000238534"/>
    </source>
</evidence>
<sequence>MKNLPINYYTMRKFIFYLYIFLSSCTYIAAQNYQVTYEVQFKPVKEKDSLVKEYMALKIIANQSIFYNLNKEKIDSLVSKLDYKGVSAIKNSFLRIKVFKDFSKDYFTIGGNFNQFNYWYKENKINFYDLKKYGKYKGYMANEAFADFGKRVWHVLYTNDIPINDGPYVFSGLPGLVIKAESLDGNYSFELIGIKKLENQPEMKAIKENIRKEKLKKNINDFIKDPAAHNINFKNDLGDSFSYEFKGIKDNNYNATNEYLNKIFNQFNNYPDKDIPIITF</sequence>
<name>A0A2S9CL21_CHRCI</name>
<dbReference type="PROSITE" id="PS51257">
    <property type="entry name" value="PROKAR_LIPOPROTEIN"/>
    <property type="match status" value="1"/>
</dbReference>
<dbReference type="OrthoDB" id="1246805at2"/>
<evidence type="ECO:0008006" key="5">
    <source>
        <dbReference type="Google" id="ProtNLM"/>
    </source>
</evidence>
<dbReference type="NCBIfam" id="TIGR01200">
    <property type="entry name" value="GLPGLI"/>
    <property type="match status" value="1"/>
</dbReference>
<dbReference type="RefSeq" id="WP_105684148.1">
    <property type="nucleotide sequence ID" value="NZ_JBBGZD010000005.1"/>
</dbReference>
<proteinExistence type="predicted"/>
<comment type="caution">
    <text evidence="1">The sequence shown here is derived from an EMBL/GenBank/DDBJ whole genome shotgun (WGS) entry which is preliminary data.</text>
</comment>
<dbReference type="Pfam" id="PF09697">
    <property type="entry name" value="Porph_ging"/>
    <property type="match status" value="1"/>
</dbReference>
<dbReference type="EMBL" id="PCPP01000005">
    <property type="protein sequence ID" value="PRB81183.1"/>
    <property type="molecule type" value="Genomic_DNA"/>
</dbReference>
<evidence type="ECO:0000313" key="1">
    <source>
        <dbReference type="EMBL" id="PRB81183.1"/>
    </source>
</evidence>
<dbReference type="AlphaFoldDB" id="A0A2S9CL21"/>
<gene>
    <name evidence="1" type="ORF">CQ022_20480</name>
    <name evidence="2" type="ORF">CQ033_19385</name>
</gene>
<evidence type="ECO:0000313" key="2">
    <source>
        <dbReference type="EMBL" id="PRB88119.1"/>
    </source>
</evidence>
<accession>A0A2S9CL21</accession>
<dbReference type="Proteomes" id="UP000238534">
    <property type="component" value="Unassembled WGS sequence"/>
</dbReference>
<organism evidence="1 4">
    <name type="scientific">Chryseobacterium culicis</name>
    <dbReference type="NCBI Taxonomy" id="680127"/>
    <lineage>
        <taxon>Bacteria</taxon>
        <taxon>Pseudomonadati</taxon>
        <taxon>Bacteroidota</taxon>
        <taxon>Flavobacteriia</taxon>
        <taxon>Flavobacteriales</taxon>
        <taxon>Weeksellaceae</taxon>
        <taxon>Chryseobacterium group</taxon>
        <taxon>Chryseobacterium</taxon>
    </lineage>
</organism>
<reference evidence="3 4" key="1">
    <citation type="submission" date="2017-09" db="EMBL/GenBank/DDBJ databases">
        <title>Genomic, metabolic, and phenotypic characteristics of bacterial isolates from the natural microbiome of the model nematode Caenorhabditis elegans.</title>
        <authorList>
            <person name="Zimmermann J."/>
            <person name="Obeng N."/>
            <person name="Yang W."/>
            <person name="Obeng O."/>
            <person name="Kissoyan K."/>
            <person name="Pees B."/>
            <person name="Dirksen P."/>
            <person name="Hoppner M."/>
            <person name="Franke A."/>
            <person name="Rosenstiel P."/>
            <person name="Leippe M."/>
            <person name="Dierking K."/>
            <person name="Kaleta C."/>
            <person name="Schulenburg H."/>
        </authorList>
    </citation>
    <scope>NUCLEOTIDE SEQUENCE [LARGE SCALE GENOMIC DNA]</scope>
    <source>
        <strain evidence="1 4">MYb25</strain>
        <strain evidence="2 3">MYb44</strain>
    </source>
</reference>
<dbReference type="EMBL" id="PCPH01000006">
    <property type="protein sequence ID" value="PRB88119.1"/>
    <property type="molecule type" value="Genomic_DNA"/>
</dbReference>
<keyword evidence="3" id="KW-1185">Reference proteome</keyword>
<evidence type="ECO:0000313" key="3">
    <source>
        <dbReference type="Proteomes" id="UP000238325"/>
    </source>
</evidence>
<protein>
    <recommendedName>
        <fullName evidence="5">GLPGLI family protein</fullName>
    </recommendedName>
</protein>
<dbReference type="Proteomes" id="UP000238325">
    <property type="component" value="Unassembled WGS sequence"/>
</dbReference>
<dbReference type="InterPro" id="IPR005901">
    <property type="entry name" value="GLPGLI"/>
</dbReference>